<keyword evidence="3" id="KW-1185">Reference proteome</keyword>
<evidence type="ECO:0000313" key="3">
    <source>
        <dbReference type="Proteomes" id="UP000823775"/>
    </source>
</evidence>
<comment type="caution">
    <text evidence="2">The sequence shown here is derived from an EMBL/GenBank/DDBJ whole genome shotgun (WGS) entry which is preliminary data.</text>
</comment>
<name>A0ABS8UTX7_DATST</name>
<dbReference type="EMBL" id="JACEIK010002554">
    <property type="protein sequence ID" value="MCD9637767.1"/>
    <property type="molecule type" value="Genomic_DNA"/>
</dbReference>
<reference evidence="2 3" key="1">
    <citation type="journal article" date="2021" name="BMC Genomics">
        <title>Datura genome reveals duplications of psychoactive alkaloid biosynthetic genes and high mutation rate following tissue culture.</title>
        <authorList>
            <person name="Rajewski A."/>
            <person name="Carter-House D."/>
            <person name="Stajich J."/>
            <person name="Litt A."/>
        </authorList>
    </citation>
    <scope>NUCLEOTIDE SEQUENCE [LARGE SCALE GENOMIC DNA]</scope>
    <source>
        <strain evidence="2">AR-01</strain>
    </source>
</reference>
<feature type="region of interest" description="Disordered" evidence="1">
    <location>
        <begin position="1"/>
        <end position="30"/>
    </location>
</feature>
<organism evidence="2 3">
    <name type="scientific">Datura stramonium</name>
    <name type="common">Jimsonweed</name>
    <name type="synonym">Common thornapple</name>
    <dbReference type="NCBI Taxonomy" id="4076"/>
    <lineage>
        <taxon>Eukaryota</taxon>
        <taxon>Viridiplantae</taxon>
        <taxon>Streptophyta</taxon>
        <taxon>Embryophyta</taxon>
        <taxon>Tracheophyta</taxon>
        <taxon>Spermatophyta</taxon>
        <taxon>Magnoliopsida</taxon>
        <taxon>eudicotyledons</taxon>
        <taxon>Gunneridae</taxon>
        <taxon>Pentapetalae</taxon>
        <taxon>asterids</taxon>
        <taxon>lamiids</taxon>
        <taxon>Solanales</taxon>
        <taxon>Solanaceae</taxon>
        <taxon>Solanoideae</taxon>
        <taxon>Datureae</taxon>
        <taxon>Datura</taxon>
    </lineage>
</organism>
<dbReference type="Proteomes" id="UP000823775">
    <property type="component" value="Unassembled WGS sequence"/>
</dbReference>
<proteinExistence type="predicted"/>
<evidence type="ECO:0000256" key="1">
    <source>
        <dbReference type="SAM" id="MobiDB-lite"/>
    </source>
</evidence>
<accession>A0ABS8UTX7</accession>
<gene>
    <name evidence="2" type="ORF">HAX54_021236</name>
</gene>
<feature type="compositionally biased region" description="Basic residues" evidence="1">
    <location>
        <begin position="1"/>
        <end position="11"/>
    </location>
</feature>
<sequence>MSSSRRQHKGKALASSKSKGKGKAKETQIPTNSNDTIRFFMEGMKSYFIKYQNQFVERVWHPFLDALAGYHPNLVVEFYASYQKTIALETKFSEKIATKGNQLRWMASTIAMEQPMWATIGGEIAKARLHLNPSCG</sequence>
<protein>
    <submittedName>
        <fullName evidence="2">Uncharacterized protein</fullName>
    </submittedName>
</protein>
<evidence type="ECO:0000313" key="2">
    <source>
        <dbReference type="EMBL" id="MCD9637767.1"/>
    </source>
</evidence>